<organism evidence="3 4">
    <name type="scientific">Rosistilla ulvae</name>
    <dbReference type="NCBI Taxonomy" id="1930277"/>
    <lineage>
        <taxon>Bacteria</taxon>
        <taxon>Pseudomonadati</taxon>
        <taxon>Planctomycetota</taxon>
        <taxon>Planctomycetia</taxon>
        <taxon>Pirellulales</taxon>
        <taxon>Pirellulaceae</taxon>
        <taxon>Rosistilla</taxon>
    </lineage>
</organism>
<evidence type="ECO:0000313" key="4">
    <source>
        <dbReference type="Proteomes" id="UP000319557"/>
    </source>
</evidence>
<accession>A0A517LWM5</accession>
<keyword evidence="2" id="KW-0812">Transmembrane</keyword>
<dbReference type="AlphaFoldDB" id="A0A517LWM5"/>
<dbReference type="KEGG" id="ruv:EC9_11990"/>
<keyword evidence="4" id="KW-1185">Reference proteome</keyword>
<feature type="compositionally biased region" description="Low complexity" evidence="1">
    <location>
        <begin position="104"/>
        <end position="117"/>
    </location>
</feature>
<reference evidence="3 4" key="1">
    <citation type="submission" date="2019-02" db="EMBL/GenBank/DDBJ databases">
        <title>Deep-cultivation of Planctomycetes and their phenomic and genomic characterization uncovers novel biology.</title>
        <authorList>
            <person name="Wiegand S."/>
            <person name="Jogler M."/>
            <person name="Boedeker C."/>
            <person name="Pinto D."/>
            <person name="Vollmers J."/>
            <person name="Rivas-Marin E."/>
            <person name="Kohn T."/>
            <person name="Peeters S.H."/>
            <person name="Heuer A."/>
            <person name="Rast P."/>
            <person name="Oberbeckmann S."/>
            <person name="Bunk B."/>
            <person name="Jeske O."/>
            <person name="Meyerdierks A."/>
            <person name="Storesund J.E."/>
            <person name="Kallscheuer N."/>
            <person name="Luecker S."/>
            <person name="Lage O.M."/>
            <person name="Pohl T."/>
            <person name="Merkel B.J."/>
            <person name="Hornburger P."/>
            <person name="Mueller R.-W."/>
            <person name="Bruemmer F."/>
            <person name="Labrenz M."/>
            <person name="Spormann A.M."/>
            <person name="Op den Camp H."/>
            <person name="Overmann J."/>
            <person name="Amann R."/>
            <person name="Jetten M.S.M."/>
            <person name="Mascher T."/>
            <person name="Medema M.H."/>
            <person name="Devos D.P."/>
            <person name="Kaster A.-K."/>
            <person name="Ovreas L."/>
            <person name="Rohde M."/>
            <person name="Galperin M.Y."/>
            <person name="Jogler C."/>
        </authorList>
    </citation>
    <scope>NUCLEOTIDE SEQUENCE [LARGE SCALE GENOMIC DNA]</scope>
    <source>
        <strain evidence="3 4">EC9</strain>
    </source>
</reference>
<protein>
    <submittedName>
        <fullName evidence="3">Uncharacterized protein</fullName>
    </submittedName>
</protein>
<feature type="transmembrane region" description="Helical" evidence="2">
    <location>
        <begin position="137"/>
        <end position="159"/>
    </location>
</feature>
<keyword evidence="2" id="KW-1133">Transmembrane helix</keyword>
<feature type="region of interest" description="Disordered" evidence="1">
    <location>
        <begin position="85"/>
        <end position="124"/>
    </location>
</feature>
<evidence type="ECO:0000313" key="3">
    <source>
        <dbReference type="EMBL" id="QDS87023.1"/>
    </source>
</evidence>
<evidence type="ECO:0000256" key="2">
    <source>
        <dbReference type="SAM" id="Phobius"/>
    </source>
</evidence>
<keyword evidence="2" id="KW-0472">Membrane</keyword>
<sequence>MMPTGRSGLHYLKGLLVVDPFFITCTTCSSRLKVRDESMIGQILACPNCQAMVMVAPPTEDQLTIGRQHDIDSQAITSETIHEELESEGTFPQAGPTDADESPADLSSPSDSQPSGSFGTMPPGDWKPSSYQGYRQIGMIALVSLIAIVSSVAIFGLFIQQSLTKEKEIAEVVDGSPDEVEASGQEVPGDGDSNAVEDPDADDPPPAADSEIADSAMSASDPPEDESSPTDPVPATDPAPAVQDAAGAVDPLTEVPEPVDGDGTPPPANSGPERIFADAGQPADQPEAAAMEELPESLQMFSSIFGQGLDLQQPDAKPQPTAFKPIRFEPPPELSGRYPTPQPAVDAQQRLQQSLGLNLQATTLYASVDTISQITSVPITFDIESLDSAGIELGTPVSGRYLNTTAGEAIRDVLAKAGCTLQQSAPGQMVVRASEPRISAFIEPALIITDLGEPTPVIALATQLAHLPDDPAELAVDPASDRVQVTGSPQAAWRVALALDALRISRDLPPKLPASHSGRWLVDGRPEELPRPDPGPIVLEGDLPRTVEHWLSQVAQTQNARVLIDWPSAWQYGLTPEFTLLPWPNHDSLASLEQELLAPFGLTIRDLGDGNWLVTSLHALAMSARTVVFSPPIPAETQFLERLTAGAGHETPETFPGVIDPVSQRLITRVSQFLQLQIAAELSATR</sequence>
<dbReference type="EMBL" id="CP036261">
    <property type="protein sequence ID" value="QDS87023.1"/>
    <property type="molecule type" value="Genomic_DNA"/>
</dbReference>
<proteinExistence type="predicted"/>
<dbReference type="Proteomes" id="UP000319557">
    <property type="component" value="Chromosome"/>
</dbReference>
<evidence type="ECO:0000256" key="1">
    <source>
        <dbReference type="SAM" id="MobiDB-lite"/>
    </source>
</evidence>
<name>A0A517LWM5_9BACT</name>
<gene>
    <name evidence="3" type="ORF">EC9_11990</name>
</gene>
<feature type="region of interest" description="Disordered" evidence="1">
    <location>
        <begin position="173"/>
        <end position="286"/>
    </location>
</feature>
<feature type="region of interest" description="Disordered" evidence="1">
    <location>
        <begin position="310"/>
        <end position="346"/>
    </location>
</feature>